<evidence type="ECO:0000313" key="7">
    <source>
        <dbReference type="EMBL" id="OGM19838.1"/>
    </source>
</evidence>
<dbReference type="InterPro" id="IPR021137">
    <property type="entry name" value="Ribosomal_bL35-like"/>
</dbReference>
<comment type="caution">
    <text evidence="7">The sequence shown here is derived from an EMBL/GenBank/DDBJ whole genome shotgun (WGS) entry which is preliminary data.</text>
</comment>
<dbReference type="Gene3D" id="4.10.410.60">
    <property type="match status" value="1"/>
</dbReference>
<dbReference type="InterPro" id="IPR037229">
    <property type="entry name" value="Ribosomal_bL35_sf"/>
</dbReference>
<evidence type="ECO:0000256" key="4">
    <source>
        <dbReference type="ARBA" id="ARBA00071664"/>
    </source>
</evidence>
<dbReference type="PROSITE" id="PS00936">
    <property type="entry name" value="RIBOSOMAL_L35"/>
    <property type="match status" value="1"/>
</dbReference>
<keyword evidence="2 5" id="KW-0689">Ribosomal protein</keyword>
<evidence type="ECO:0000256" key="3">
    <source>
        <dbReference type="ARBA" id="ARBA00023274"/>
    </source>
</evidence>
<gene>
    <name evidence="5" type="primary">rpmI</name>
    <name evidence="7" type="ORF">A2771_00990</name>
</gene>
<protein>
    <recommendedName>
        <fullName evidence="4 5">Large ribosomal subunit protein bL35</fullName>
    </recommendedName>
</protein>
<dbReference type="GO" id="GO:0003735">
    <property type="term" value="F:structural constituent of ribosome"/>
    <property type="evidence" value="ECO:0007669"/>
    <property type="project" value="InterPro"/>
</dbReference>
<reference evidence="7 8" key="1">
    <citation type="journal article" date="2016" name="Nat. Commun.">
        <title>Thousands of microbial genomes shed light on interconnected biogeochemical processes in an aquifer system.</title>
        <authorList>
            <person name="Anantharaman K."/>
            <person name="Brown C.T."/>
            <person name="Hug L.A."/>
            <person name="Sharon I."/>
            <person name="Castelle C.J."/>
            <person name="Probst A.J."/>
            <person name="Thomas B.C."/>
            <person name="Singh A."/>
            <person name="Wilkins M.J."/>
            <person name="Karaoz U."/>
            <person name="Brodie E.L."/>
            <person name="Williams K.H."/>
            <person name="Hubbard S.S."/>
            <person name="Banfield J.F."/>
        </authorList>
    </citation>
    <scope>NUCLEOTIDE SEQUENCE [LARGE SCALE GENOMIC DNA]</scope>
</reference>
<dbReference type="AlphaFoldDB" id="A0A1F7XZJ7"/>
<evidence type="ECO:0000256" key="5">
    <source>
        <dbReference type="HAMAP-Rule" id="MF_00514"/>
    </source>
</evidence>
<dbReference type="NCBIfam" id="TIGR00001">
    <property type="entry name" value="rpmI_bact"/>
    <property type="match status" value="1"/>
</dbReference>
<dbReference type="SUPFAM" id="SSF143034">
    <property type="entry name" value="L35p-like"/>
    <property type="match status" value="1"/>
</dbReference>
<dbReference type="PANTHER" id="PTHR33343:SF1">
    <property type="entry name" value="LARGE RIBOSOMAL SUBUNIT PROTEIN BL35M"/>
    <property type="match status" value="1"/>
</dbReference>
<evidence type="ECO:0000313" key="8">
    <source>
        <dbReference type="Proteomes" id="UP000176741"/>
    </source>
</evidence>
<dbReference type="Pfam" id="PF01632">
    <property type="entry name" value="Ribosomal_L35p"/>
    <property type="match status" value="1"/>
</dbReference>
<dbReference type="PANTHER" id="PTHR33343">
    <property type="entry name" value="54S RIBOSOMAL PROTEIN BL35M"/>
    <property type="match status" value="1"/>
</dbReference>
<accession>A0A1F7XZJ7</accession>
<sequence length="64" mass="7606">MPKQKTRKSITKRFRITKKGKVLRSQGFRRHLNAKKSSKRKRRLGRIVETKKVYAKKIKKALGK</sequence>
<evidence type="ECO:0000256" key="1">
    <source>
        <dbReference type="ARBA" id="ARBA00006598"/>
    </source>
</evidence>
<keyword evidence="3 5" id="KW-0687">Ribonucleoprotein</keyword>
<dbReference type="GO" id="GO:0015934">
    <property type="term" value="C:large ribosomal subunit"/>
    <property type="evidence" value="ECO:0007669"/>
    <property type="project" value="TreeGrafter"/>
</dbReference>
<evidence type="ECO:0000256" key="6">
    <source>
        <dbReference type="RuleBase" id="RU000568"/>
    </source>
</evidence>
<evidence type="ECO:0000256" key="2">
    <source>
        <dbReference type="ARBA" id="ARBA00022980"/>
    </source>
</evidence>
<dbReference type="HAMAP" id="MF_00514">
    <property type="entry name" value="Ribosomal_bL35"/>
    <property type="match status" value="1"/>
</dbReference>
<dbReference type="FunFam" id="4.10.410.60:FF:000001">
    <property type="entry name" value="50S ribosomal protein L35"/>
    <property type="match status" value="1"/>
</dbReference>
<dbReference type="EMBL" id="MGGD01000054">
    <property type="protein sequence ID" value="OGM19838.1"/>
    <property type="molecule type" value="Genomic_DNA"/>
</dbReference>
<dbReference type="GO" id="GO:0006412">
    <property type="term" value="P:translation"/>
    <property type="evidence" value="ECO:0007669"/>
    <property type="project" value="UniProtKB-UniRule"/>
</dbReference>
<dbReference type="PRINTS" id="PR00064">
    <property type="entry name" value="RIBOSOMALL35"/>
</dbReference>
<dbReference type="InterPro" id="IPR018265">
    <property type="entry name" value="Ribosomal_bL35_CS"/>
</dbReference>
<dbReference type="Proteomes" id="UP000176741">
    <property type="component" value="Unassembled WGS sequence"/>
</dbReference>
<proteinExistence type="inferred from homology"/>
<comment type="similarity">
    <text evidence="1 5 6">Belongs to the bacterial ribosomal protein bL35 family.</text>
</comment>
<organism evidence="7 8">
    <name type="scientific">Candidatus Woesebacteria bacterium RIFCSPHIGHO2_01_FULL_38_26b</name>
    <dbReference type="NCBI Taxonomy" id="1802491"/>
    <lineage>
        <taxon>Bacteria</taxon>
        <taxon>Candidatus Woeseibacteriota</taxon>
    </lineage>
</organism>
<name>A0A1F7XZJ7_9BACT</name>
<dbReference type="InterPro" id="IPR001706">
    <property type="entry name" value="Ribosomal_bL35"/>
</dbReference>